<feature type="compositionally biased region" description="Polar residues" evidence="1">
    <location>
        <begin position="309"/>
        <end position="324"/>
    </location>
</feature>
<evidence type="ECO:0000313" key="2">
    <source>
        <dbReference type="EMBL" id="ELK10024.1"/>
    </source>
</evidence>
<evidence type="ECO:0000313" key="3">
    <source>
        <dbReference type="Proteomes" id="UP000010552"/>
    </source>
</evidence>
<name>L5KEC4_PTEAL</name>
<organism evidence="2 3">
    <name type="scientific">Pteropus alecto</name>
    <name type="common">Black flying fox</name>
    <dbReference type="NCBI Taxonomy" id="9402"/>
    <lineage>
        <taxon>Eukaryota</taxon>
        <taxon>Metazoa</taxon>
        <taxon>Chordata</taxon>
        <taxon>Craniata</taxon>
        <taxon>Vertebrata</taxon>
        <taxon>Euteleostomi</taxon>
        <taxon>Mammalia</taxon>
        <taxon>Eutheria</taxon>
        <taxon>Laurasiatheria</taxon>
        <taxon>Chiroptera</taxon>
        <taxon>Yinpterochiroptera</taxon>
        <taxon>Pteropodoidea</taxon>
        <taxon>Pteropodidae</taxon>
        <taxon>Pteropodinae</taxon>
        <taxon>Pteropus</taxon>
    </lineage>
</organism>
<sequence>MPRSFLPFRSDEVVLDELQAEFSGLTGNVVGSLLGRCLFLESRPRHSHSEPLMALPRAEGVVKRSLSDKPVGEKGATCPGRPHQSLVLATSPWWEPQPRGHRLGRDPPCTTRAAAPLGTHQLPDPRRPLNSTPVSAHPGVTDPDISSPRPAHRGRSQRGSGTWRETQLRSATGRPRCHSSFIRWTRLCGRRLHTGHCARHRLLEDETSRCIFPIKNTSRTEGRACDDWQRPHVRAAKVQDQVQGTRKLQRKDRAGPKHRFMHRGNHTGTRMPKAPGGCLFPREKASGLFRLQVQKERDPPQAWPGAEQHSGTTSPSADTGTLKS</sequence>
<proteinExistence type="predicted"/>
<evidence type="ECO:0000256" key="1">
    <source>
        <dbReference type="SAM" id="MobiDB-lite"/>
    </source>
</evidence>
<feature type="region of interest" description="Disordered" evidence="1">
    <location>
        <begin position="239"/>
        <end position="324"/>
    </location>
</feature>
<dbReference type="AlphaFoldDB" id="L5KEC4"/>
<dbReference type="InParanoid" id="L5KEC4"/>
<feature type="region of interest" description="Disordered" evidence="1">
    <location>
        <begin position="94"/>
        <end position="175"/>
    </location>
</feature>
<dbReference type="Proteomes" id="UP000010552">
    <property type="component" value="Unassembled WGS sequence"/>
</dbReference>
<dbReference type="EMBL" id="KB030771">
    <property type="protein sequence ID" value="ELK10024.1"/>
    <property type="molecule type" value="Genomic_DNA"/>
</dbReference>
<protein>
    <submittedName>
        <fullName evidence="2">Uncharacterized protein</fullName>
    </submittedName>
</protein>
<feature type="compositionally biased region" description="Basic residues" evidence="1">
    <location>
        <begin position="256"/>
        <end position="265"/>
    </location>
</feature>
<gene>
    <name evidence="2" type="ORF">PAL_GLEAN10015256</name>
</gene>
<reference evidence="3" key="1">
    <citation type="journal article" date="2013" name="Science">
        <title>Comparative analysis of bat genomes provides insight into the evolution of flight and immunity.</title>
        <authorList>
            <person name="Zhang G."/>
            <person name="Cowled C."/>
            <person name="Shi Z."/>
            <person name="Huang Z."/>
            <person name="Bishop-Lilly K.A."/>
            <person name="Fang X."/>
            <person name="Wynne J.W."/>
            <person name="Xiong Z."/>
            <person name="Baker M.L."/>
            <person name="Zhao W."/>
            <person name="Tachedjian M."/>
            <person name="Zhu Y."/>
            <person name="Zhou P."/>
            <person name="Jiang X."/>
            <person name="Ng J."/>
            <person name="Yang L."/>
            <person name="Wu L."/>
            <person name="Xiao J."/>
            <person name="Feng Y."/>
            <person name="Chen Y."/>
            <person name="Sun X."/>
            <person name="Zhang Y."/>
            <person name="Marsh G.A."/>
            <person name="Crameri G."/>
            <person name="Broder C.C."/>
            <person name="Frey K.G."/>
            <person name="Wang L.F."/>
            <person name="Wang J."/>
        </authorList>
    </citation>
    <scope>NUCLEOTIDE SEQUENCE [LARGE SCALE GENOMIC DNA]</scope>
</reference>
<keyword evidence="3" id="KW-1185">Reference proteome</keyword>
<feature type="compositionally biased region" description="Polar residues" evidence="1">
    <location>
        <begin position="157"/>
        <end position="170"/>
    </location>
</feature>
<accession>L5KEC4</accession>